<dbReference type="EMBL" id="JABWDY010006307">
    <property type="protein sequence ID" value="KAF5203771.1"/>
    <property type="molecule type" value="Genomic_DNA"/>
</dbReference>
<dbReference type="InterPro" id="IPR012417">
    <property type="entry name" value="CaM-bd_dom_pln"/>
</dbReference>
<dbReference type="AlphaFoldDB" id="A0A7J6X234"/>
<feature type="compositionally biased region" description="Basic and acidic residues" evidence="1">
    <location>
        <begin position="308"/>
        <end position="326"/>
    </location>
</feature>
<dbReference type="PANTHER" id="PTHR33349:SF20">
    <property type="entry name" value="CHROMO DOMAIN CEC-LIKE PROTEIN"/>
    <property type="match status" value="1"/>
</dbReference>
<feature type="compositionally biased region" description="Basic and acidic residues" evidence="1">
    <location>
        <begin position="67"/>
        <end position="81"/>
    </location>
</feature>
<feature type="compositionally biased region" description="Pro residues" evidence="1">
    <location>
        <begin position="169"/>
        <end position="180"/>
    </location>
</feature>
<dbReference type="Proteomes" id="UP000554482">
    <property type="component" value="Unassembled WGS sequence"/>
</dbReference>
<evidence type="ECO:0000313" key="4">
    <source>
        <dbReference type="Proteomes" id="UP000554482"/>
    </source>
</evidence>
<accession>A0A7J6X234</accession>
<organism evidence="3 4">
    <name type="scientific">Thalictrum thalictroides</name>
    <name type="common">Rue-anemone</name>
    <name type="synonym">Anemone thalictroides</name>
    <dbReference type="NCBI Taxonomy" id="46969"/>
    <lineage>
        <taxon>Eukaryota</taxon>
        <taxon>Viridiplantae</taxon>
        <taxon>Streptophyta</taxon>
        <taxon>Embryophyta</taxon>
        <taxon>Tracheophyta</taxon>
        <taxon>Spermatophyta</taxon>
        <taxon>Magnoliopsida</taxon>
        <taxon>Ranunculales</taxon>
        <taxon>Ranunculaceae</taxon>
        <taxon>Thalictroideae</taxon>
        <taxon>Thalictrum</taxon>
    </lineage>
</organism>
<feature type="region of interest" description="Disordered" evidence="1">
    <location>
        <begin position="1"/>
        <end position="343"/>
    </location>
</feature>
<gene>
    <name evidence="3" type="ORF">FRX31_006642</name>
</gene>
<dbReference type="PANTHER" id="PTHR33349">
    <property type="entry name" value="EMB|CAB62594.1"/>
    <property type="match status" value="1"/>
</dbReference>
<proteinExistence type="predicted"/>
<sequence length="409" mass="44745">MATTAKDTSQGKEKTKASCSTTKQNDTTQARKTPRPFIAGSTSRGLAILTDKPSPHYLKPTLSSGKDASKYGKKLASDDTSLKYSLTRRKSIEKPLSPPKLKRTLSASSRGRAIKSPSPPPKKSVSPKPIVDRTSKTPKNGKPQPFTKPISLRKSVSSLSARPKRETKPPTPGAITPPSPNIIETVLVKPYEEEKATAVQEDLETPTEDGSQVENIPANDQTTIDPTDSGLLQKSDSCDASILSTEHELLPKAPTAEHEEKSGEVADTENKPKDEEQSQTNEDNSILPEPQTEAEAIKNEGETGDGETSEKTEENKDEVAAEEEKPHKLKFQQAKQLDEKEVEDTGNLRIKFKERKEEQGKKESPVYNDVIEETASKLVGKSRSKVKALVGAFETVIHLENDTQQNEGE</sequence>
<protein>
    <recommendedName>
        <fullName evidence="2">Calmodulin-binding domain-containing protein</fullName>
    </recommendedName>
</protein>
<evidence type="ECO:0000256" key="1">
    <source>
        <dbReference type="SAM" id="MobiDB-lite"/>
    </source>
</evidence>
<dbReference type="GO" id="GO:0005516">
    <property type="term" value="F:calmodulin binding"/>
    <property type="evidence" value="ECO:0007669"/>
    <property type="project" value="InterPro"/>
</dbReference>
<comment type="caution">
    <text evidence="3">The sequence shown here is derived from an EMBL/GenBank/DDBJ whole genome shotgun (WGS) entry which is preliminary data.</text>
</comment>
<keyword evidence="4" id="KW-1185">Reference proteome</keyword>
<evidence type="ECO:0000259" key="2">
    <source>
        <dbReference type="SMART" id="SM01054"/>
    </source>
</evidence>
<feature type="domain" description="Calmodulin-binding" evidence="2">
    <location>
        <begin position="295"/>
        <end position="398"/>
    </location>
</feature>
<dbReference type="SMART" id="SM01054">
    <property type="entry name" value="CaM_binding"/>
    <property type="match status" value="1"/>
</dbReference>
<feature type="compositionally biased region" description="Polar residues" evidence="1">
    <location>
        <begin position="208"/>
        <end position="235"/>
    </location>
</feature>
<feature type="compositionally biased region" description="Polar residues" evidence="1">
    <location>
        <begin position="17"/>
        <end position="31"/>
    </location>
</feature>
<dbReference type="Pfam" id="PF07839">
    <property type="entry name" value="CaM_binding"/>
    <property type="match status" value="1"/>
</dbReference>
<dbReference type="OrthoDB" id="1939646at2759"/>
<reference evidence="3 4" key="1">
    <citation type="submission" date="2020-06" db="EMBL/GenBank/DDBJ databases">
        <title>Transcriptomic and genomic resources for Thalictrum thalictroides and T. hernandezii: Facilitating candidate gene discovery in an emerging model plant lineage.</title>
        <authorList>
            <person name="Arias T."/>
            <person name="Riano-Pachon D.M."/>
            <person name="Di Stilio V.S."/>
        </authorList>
    </citation>
    <scope>NUCLEOTIDE SEQUENCE [LARGE SCALE GENOMIC DNA]</scope>
    <source>
        <strain evidence="4">cv. WT478/WT964</strain>
        <tissue evidence="3">Leaves</tissue>
    </source>
</reference>
<feature type="compositionally biased region" description="Basic and acidic residues" evidence="1">
    <location>
        <begin position="245"/>
        <end position="276"/>
    </location>
</feature>
<evidence type="ECO:0000313" key="3">
    <source>
        <dbReference type="EMBL" id="KAF5203771.1"/>
    </source>
</evidence>
<name>A0A7J6X234_THATH</name>